<reference evidence="2" key="1">
    <citation type="submission" date="2023-10" db="EMBL/GenBank/DDBJ databases">
        <authorList>
            <person name="Chen Y."/>
            <person name="Shah S."/>
            <person name="Dougan E. K."/>
            <person name="Thang M."/>
            <person name="Chan C."/>
        </authorList>
    </citation>
    <scope>NUCLEOTIDE SEQUENCE [LARGE SCALE GENOMIC DNA]</scope>
</reference>
<proteinExistence type="predicted"/>
<keyword evidence="3" id="KW-1185">Reference proteome</keyword>
<organism evidence="2 3">
    <name type="scientific">Prorocentrum cordatum</name>
    <dbReference type="NCBI Taxonomy" id="2364126"/>
    <lineage>
        <taxon>Eukaryota</taxon>
        <taxon>Sar</taxon>
        <taxon>Alveolata</taxon>
        <taxon>Dinophyceae</taxon>
        <taxon>Prorocentrales</taxon>
        <taxon>Prorocentraceae</taxon>
        <taxon>Prorocentrum</taxon>
    </lineage>
</organism>
<gene>
    <name evidence="2" type="ORF">PCOR1329_LOCUS53506</name>
</gene>
<protein>
    <submittedName>
        <fullName evidence="2">Uncharacterized protein</fullName>
    </submittedName>
</protein>
<evidence type="ECO:0000313" key="3">
    <source>
        <dbReference type="Proteomes" id="UP001189429"/>
    </source>
</evidence>
<comment type="caution">
    <text evidence="2">The sequence shown here is derived from an EMBL/GenBank/DDBJ whole genome shotgun (WGS) entry which is preliminary data.</text>
</comment>
<sequence length="328" mass="35909">MVAKQAAAKESPPKHFRSLAIEDQISKLNQRADKLATKHQQRALQVLLKDRPDLIPGIVKHLSSKGVQLPDLKTFGNKGARIPDDDDMGTGSGDFPAIEDKALPAKVRRTTAVRDDNPDNWLPHKYTKLVNCSPKFLEELASKLEDISYSTYMLKALKVKRQTKEHHQEKLAEIIEFASGWDMNKAIVGDMRHIPTFTKQLQEASVSRGNRGATLRLPATWTEKGVGVYSFVGGAGMAMVVRNRFNDISVEVPESMFLKVDGQLAPFDELFISDNYSETRAAITTGKSTESIAIATLAGAGAAMEAEAYSPSGKSGGITPQICDRGVQ</sequence>
<evidence type="ECO:0000313" key="2">
    <source>
        <dbReference type="EMBL" id="CAK0866287.1"/>
    </source>
</evidence>
<accession>A0ABN9V1D4</accession>
<evidence type="ECO:0000256" key="1">
    <source>
        <dbReference type="SAM" id="MobiDB-lite"/>
    </source>
</evidence>
<feature type="region of interest" description="Disordered" evidence="1">
    <location>
        <begin position="309"/>
        <end position="328"/>
    </location>
</feature>
<dbReference type="Proteomes" id="UP001189429">
    <property type="component" value="Unassembled WGS sequence"/>
</dbReference>
<name>A0ABN9V1D4_9DINO</name>
<dbReference type="EMBL" id="CAUYUJ010016522">
    <property type="protein sequence ID" value="CAK0866287.1"/>
    <property type="molecule type" value="Genomic_DNA"/>
</dbReference>